<feature type="compositionally biased region" description="Basic and acidic residues" evidence="1">
    <location>
        <begin position="154"/>
        <end position="174"/>
    </location>
</feature>
<gene>
    <name evidence="2" type="ORF">SPIL2461_LOCUS5656</name>
</gene>
<dbReference type="AlphaFoldDB" id="A0A812MQF7"/>
<feature type="compositionally biased region" description="Low complexity" evidence="1">
    <location>
        <begin position="353"/>
        <end position="378"/>
    </location>
</feature>
<evidence type="ECO:0000313" key="2">
    <source>
        <dbReference type="EMBL" id="CAE7264451.1"/>
    </source>
</evidence>
<keyword evidence="3" id="KW-1185">Reference proteome</keyword>
<name>A0A812MQF7_SYMPI</name>
<feature type="non-terminal residue" evidence="2">
    <location>
        <position position="1"/>
    </location>
</feature>
<feature type="compositionally biased region" description="Basic and acidic residues" evidence="1">
    <location>
        <begin position="337"/>
        <end position="346"/>
    </location>
</feature>
<feature type="compositionally biased region" description="Basic and acidic residues" evidence="1">
    <location>
        <begin position="383"/>
        <end position="398"/>
    </location>
</feature>
<protein>
    <submittedName>
        <fullName evidence="2">Uncharacterized protein</fullName>
    </submittedName>
</protein>
<sequence length="431" mass="46173">EPASPMTQCKSKGTHYFVKDRRHGFTCLICGMSGDLDFIKRVPCNSAATSPPPESNAKPSATETKLCGEEAARAAAAALSLESTKPPQQDLATDEALAKHLRDLEFEQHELEQMLILQQLEKEEAILAGLVNEQKALATAEKFAQEAVVTHESLPTEEKSKEPLRAKEKPEEKPALPPCPVALEEAVSPSEQTKLSGAEPIKRVKGKKKPADGDDKEGHGKKNGKKEEKDKEKDEEENAEQDEEDDEGLEDEHDSEADSSGGSKTRARMASKGRGRGAGRGRGGGRGRGRGRATKSGPPTSPRAISTKRRISKAEEDQEPSEAEPKAAASKRMSSKGKKDGVEMKPKAKAKSNAKGNAKAKAMAKTASKSKAPKASSTMGRPRKTEGKSPEELEEMAKASRKSSAYHKARALAIKNGASVDEAKAAGKEVP</sequence>
<dbReference type="OrthoDB" id="446873at2759"/>
<feature type="region of interest" description="Disordered" evidence="1">
    <location>
        <begin position="149"/>
        <end position="404"/>
    </location>
</feature>
<feature type="compositionally biased region" description="Acidic residues" evidence="1">
    <location>
        <begin position="233"/>
        <end position="257"/>
    </location>
</feature>
<reference evidence="2" key="1">
    <citation type="submission" date="2021-02" db="EMBL/GenBank/DDBJ databases">
        <authorList>
            <person name="Dougan E. K."/>
            <person name="Rhodes N."/>
            <person name="Thang M."/>
            <person name="Chan C."/>
        </authorList>
    </citation>
    <scope>NUCLEOTIDE SEQUENCE</scope>
</reference>
<comment type="caution">
    <text evidence="2">The sequence shown here is derived from an EMBL/GenBank/DDBJ whole genome shotgun (WGS) entry which is preliminary data.</text>
</comment>
<feature type="compositionally biased region" description="Basic residues" evidence="1">
    <location>
        <begin position="265"/>
        <end position="293"/>
    </location>
</feature>
<dbReference type="Proteomes" id="UP000649617">
    <property type="component" value="Unassembled WGS sequence"/>
</dbReference>
<organism evidence="2 3">
    <name type="scientific">Symbiodinium pilosum</name>
    <name type="common">Dinoflagellate</name>
    <dbReference type="NCBI Taxonomy" id="2952"/>
    <lineage>
        <taxon>Eukaryota</taxon>
        <taxon>Sar</taxon>
        <taxon>Alveolata</taxon>
        <taxon>Dinophyceae</taxon>
        <taxon>Suessiales</taxon>
        <taxon>Symbiodiniaceae</taxon>
        <taxon>Symbiodinium</taxon>
    </lineage>
</organism>
<evidence type="ECO:0000313" key="3">
    <source>
        <dbReference type="Proteomes" id="UP000649617"/>
    </source>
</evidence>
<feature type="compositionally biased region" description="Basic and acidic residues" evidence="1">
    <location>
        <begin position="209"/>
        <end position="232"/>
    </location>
</feature>
<accession>A0A812MQF7</accession>
<proteinExistence type="predicted"/>
<evidence type="ECO:0000256" key="1">
    <source>
        <dbReference type="SAM" id="MobiDB-lite"/>
    </source>
</evidence>
<dbReference type="EMBL" id="CAJNIZ010008123">
    <property type="protein sequence ID" value="CAE7264451.1"/>
    <property type="molecule type" value="Genomic_DNA"/>
</dbReference>